<keyword evidence="2" id="KW-1185">Reference proteome</keyword>
<dbReference type="Proteomes" id="UP001234202">
    <property type="component" value="Unassembled WGS sequence"/>
</dbReference>
<organism evidence="1 2">
    <name type="scientific">Naganishia onofrii</name>
    <dbReference type="NCBI Taxonomy" id="1851511"/>
    <lineage>
        <taxon>Eukaryota</taxon>
        <taxon>Fungi</taxon>
        <taxon>Dikarya</taxon>
        <taxon>Basidiomycota</taxon>
        <taxon>Agaricomycotina</taxon>
        <taxon>Tremellomycetes</taxon>
        <taxon>Filobasidiales</taxon>
        <taxon>Filobasidiaceae</taxon>
        <taxon>Naganishia</taxon>
    </lineage>
</organism>
<protein>
    <submittedName>
        <fullName evidence="1">Uncharacterized protein</fullName>
    </submittedName>
</protein>
<reference evidence="1" key="1">
    <citation type="submission" date="2023-04" db="EMBL/GenBank/DDBJ databases">
        <title>Draft Genome sequencing of Naganishia species isolated from polar environments using Oxford Nanopore Technology.</title>
        <authorList>
            <person name="Leo P."/>
            <person name="Venkateswaran K."/>
        </authorList>
    </citation>
    <scope>NUCLEOTIDE SEQUENCE</scope>
    <source>
        <strain evidence="1">DBVPG 5303</strain>
    </source>
</reference>
<evidence type="ECO:0000313" key="2">
    <source>
        <dbReference type="Proteomes" id="UP001234202"/>
    </source>
</evidence>
<name>A0ACC2XVN5_9TREE</name>
<sequence>MTTSSDPFRPTSRLPLPTSPRVSRIPQPTSRAIKRPTASATVTASSTIPRQFKERTTNFVPAIASSAPTRTTTSSPASTTKKPSIAAPRAPLSDLAPRPKVTTRTTTPVSATPLRLRNAEPTSRTQSPVRPASLRANPSASSLRSSETPLSHDSVPKSPSRVSIREQIAAKRKALLAASGSSEERGIREGVSKQGKQWSVNDLDTTMSKLITEDRREPEQPEVSGDIFGRTIPALIRKALTTGRLDVANMSLERLPKEVWTKILNLSSDDLPYYDSQPAPLAIRRPEELTADLDELNLPPHELERRRLLEEDEIMNVPFYEVQDLVVIKASGNSLILVEAQIGMIGALKNLDLHSNRLRELPDSLINLRELTQLDMSDNLISAFPTCLILSPSLQTVDLSRNSISSISWDNPVKPNREVLQSRKDVSFFDSFPSTPTKSNYRDEDTDELMPSLRNVSFFNNVLTNVGLPQTWPRNVESIDLSENRLQGILDVTALALLPRLKRLNLRGNGLTGVRLQAAEDAVLWPSLETIDLEANDIRAEETLVDALELDRPYTTSGPESRGTVHIILKENPIRYATTKKLHPGMIALSSPALHRERLPSDSKSADPLEPSCDSYTGQSTGPLKDCWDERQQSILITRSTPTAFLDEQGCFDLHHILDAVPATTSFKTIELSGTLTLRTLAIPDCSPRFSSVTTLQITDTSFKSDNETLERISKVMPQLETLNLSGSRIEHLNGARFLIENGLKRLLAKGCRITDISSLMDVAAELHQGTWKGNLKLEEVDIRDNSVEKVHLKSYDDPVGC</sequence>
<comment type="caution">
    <text evidence="1">The sequence shown here is derived from an EMBL/GenBank/DDBJ whole genome shotgun (WGS) entry which is preliminary data.</text>
</comment>
<proteinExistence type="predicted"/>
<dbReference type="EMBL" id="JASBWV010000002">
    <property type="protein sequence ID" value="KAJ9127410.1"/>
    <property type="molecule type" value="Genomic_DNA"/>
</dbReference>
<accession>A0ACC2XVN5</accession>
<evidence type="ECO:0000313" key="1">
    <source>
        <dbReference type="EMBL" id="KAJ9127410.1"/>
    </source>
</evidence>
<gene>
    <name evidence="1" type="ORF">QFC24_000818</name>
</gene>